<dbReference type="PROSITE" id="PS50950">
    <property type="entry name" value="ZF_THAP"/>
    <property type="match status" value="1"/>
</dbReference>
<name>F8VRH5_HUMAN</name>
<dbReference type="Bgee" id="ENSG00000258064">
    <property type="expression patterns" value="Expressed in male germ line stem cell (sensu Vertebrata) in testis and 91 other cell types or tissues"/>
</dbReference>
<reference evidence="7 8" key="2">
    <citation type="journal article" date="2004" name="Nature">
        <title>Finishing the euchromatic sequence of the human genome.</title>
        <authorList>
            <consortium name="International Human Genome Sequencing Consortium"/>
        </authorList>
    </citation>
    <scope>NUCLEOTIDE SEQUENCE [LARGE SCALE GENOMIC DNA]</scope>
</reference>
<dbReference type="HOGENOM" id="CLU_193367_0_0_1"/>
<dbReference type="Pfam" id="PF05485">
    <property type="entry name" value="THAP"/>
    <property type="match status" value="1"/>
</dbReference>
<reference evidence="7 8" key="1">
    <citation type="journal article" date="2001" name="Nature">
        <title>Initial sequencing and analysis of the human genome.</title>
        <authorList>
            <consortium name="International Human Genome Sequencing Consortium"/>
            <person name="Lander E.S."/>
            <person name="Linton L.M."/>
            <person name="Birren B."/>
            <person name="Nusbaum C."/>
            <person name="Zody M.C."/>
            <person name="Baldwin J."/>
            <person name="Devon K."/>
            <person name="Dewar K."/>
            <person name="Doyle M."/>
            <person name="FitzHugh W."/>
            <person name="Funke R."/>
            <person name="Gage D."/>
            <person name="Harris K."/>
            <person name="Heaford A."/>
            <person name="Howland J."/>
            <person name="Kann L."/>
            <person name="Lehoczky J."/>
            <person name="LeVine R."/>
            <person name="McEwan P."/>
            <person name="McKernan K."/>
            <person name="Meldrim J."/>
            <person name="Mesirov J.P."/>
            <person name="Miranda C."/>
            <person name="Morris W."/>
            <person name="Naylor J."/>
            <person name="Raymond C."/>
            <person name="Rosetti M."/>
            <person name="Santos R."/>
            <person name="Sheridan A."/>
            <person name="Sougnez C."/>
            <person name="Stange-Thomann N."/>
            <person name="Stojanovic N."/>
            <person name="Subramanian A."/>
            <person name="Wyman D."/>
            <person name="Rogers J."/>
            <person name="Sulston J."/>
            <person name="Ainscough R."/>
            <person name="Beck S."/>
            <person name="Bentley D."/>
            <person name="Burton J."/>
            <person name="Clee C."/>
            <person name="Carter N."/>
            <person name="Coulson A."/>
            <person name="Deadman R."/>
            <person name="Deloukas P."/>
            <person name="Dunham A."/>
            <person name="Dunham I."/>
            <person name="Durbin R."/>
            <person name="French L."/>
            <person name="Grafham D."/>
            <person name="Gregory S."/>
            <person name="Hubbard T."/>
            <person name="Humphray S."/>
            <person name="Hunt A."/>
            <person name="Jones M."/>
            <person name="Lloyd C."/>
            <person name="McMurray A."/>
            <person name="Matthews L."/>
            <person name="Mercer S."/>
            <person name="Milne S."/>
            <person name="Mullikin J.C."/>
            <person name="Mungall A."/>
            <person name="Plumb R."/>
            <person name="Ross M."/>
            <person name="Shownkeen R."/>
            <person name="Sims S."/>
            <person name="Waterston R.H."/>
            <person name="Wilson R.K."/>
            <person name="Hillier L.W."/>
            <person name="McPherson J.D."/>
            <person name="Marra M.A."/>
            <person name="Mardis E.R."/>
            <person name="Fulton L.A."/>
            <person name="Chinwalla A.T."/>
            <person name="Pepin K.H."/>
            <person name="Gish W.R."/>
            <person name="Chissoe S.L."/>
            <person name="Wendl M.C."/>
            <person name="Delehaunty K.D."/>
            <person name="Miner T.L."/>
            <person name="Delehaunty A."/>
            <person name="Kramer J.B."/>
            <person name="Cook L.L."/>
            <person name="Fulton R.S."/>
            <person name="Johnson D.L."/>
            <person name="Minx P.J."/>
            <person name="Clifton S.W."/>
            <person name="Hawkins T."/>
            <person name="Branscomb E."/>
            <person name="Predki P."/>
            <person name="Richardson P."/>
            <person name="Wenning S."/>
            <person name="Slezak T."/>
            <person name="Doggett N."/>
            <person name="Cheng J.F."/>
            <person name="Olsen A."/>
            <person name="Lucas S."/>
            <person name="Elkin C."/>
            <person name="Uberbacher E."/>
            <person name="Frazier M."/>
            <person name="Gibbs R.A."/>
            <person name="Muzny D.M."/>
            <person name="Scherer S.E."/>
            <person name="Bouck J.B."/>
            <person name="Sodergren E.J."/>
            <person name="Worley K.C."/>
            <person name="Rives C.M."/>
            <person name="Gorrell J.H."/>
            <person name="Metzker M.L."/>
            <person name="Naylor S.L."/>
            <person name="Kucherlapati R.S."/>
            <person name="Nelson D.L."/>
            <person name="Weinstock G.M."/>
            <person name="Sakaki Y."/>
            <person name="Fujiyama A."/>
            <person name="Hattori M."/>
            <person name="Yada T."/>
            <person name="Toyoda A."/>
            <person name="Itoh T."/>
            <person name="Kawagoe C."/>
            <person name="Watanabe H."/>
            <person name="Totoki Y."/>
            <person name="Taylor T."/>
            <person name="Weissenbach J."/>
            <person name="Heilig R."/>
            <person name="Saurin W."/>
            <person name="Artiguenave F."/>
            <person name="Brottier P."/>
            <person name="Bruls T."/>
            <person name="Pelletier E."/>
            <person name="Robert C."/>
            <person name="Wincker P."/>
            <person name="Smith D.R."/>
            <person name="Doucette-Stamm L."/>
            <person name="Rubenfield M."/>
            <person name="Weinstock K."/>
            <person name="Lee H.M."/>
            <person name="Dubois J."/>
            <person name="Rosenthal A."/>
            <person name="Platzer M."/>
            <person name="Nyakatura G."/>
            <person name="Taudien S."/>
            <person name="Rump A."/>
            <person name="Yang H."/>
            <person name="Yu J."/>
            <person name="Wang J."/>
            <person name="Huang G."/>
            <person name="Gu J."/>
            <person name="Hood L."/>
            <person name="Rowen L."/>
            <person name="Madan A."/>
            <person name="Qin S."/>
            <person name="Davis R.W."/>
            <person name="Federspiel N.A."/>
            <person name="Abola A.P."/>
            <person name="Proctor M.J."/>
            <person name="Myers R.M."/>
            <person name="Schmutz J."/>
            <person name="Dickson M."/>
            <person name="Grimwood J."/>
            <person name="Cox D.R."/>
            <person name="Olson M.V."/>
            <person name="Kaul R."/>
            <person name="Raymond C."/>
            <person name="Shimizu N."/>
            <person name="Kawasaki K."/>
            <person name="Minoshima S."/>
            <person name="Evans G.A."/>
            <person name="Athanasiou M."/>
            <person name="Schultz R."/>
            <person name="Roe B.A."/>
            <person name="Chen F."/>
            <person name="Pan H."/>
            <person name="Ramser J."/>
            <person name="Lehrach H."/>
            <person name="Reinhardt R."/>
            <person name="McCombie W.R."/>
            <person name="de la Bastide M."/>
            <person name="Dedhia N."/>
            <person name="Blocker H."/>
            <person name="Hornischer K."/>
            <person name="Nordsiek G."/>
            <person name="Agarwala R."/>
            <person name="Aravind L."/>
            <person name="Bailey J.A."/>
            <person name="Bateman A."/>
            <person name="Batzoglou S."/>
            <person name="Birney E."/>
            <person name="Bork P."/>
            <person name="Brown D.G."/>
            <person name="Burge C.B."/>
            <person name="Cerutti L."/>
            <person name="Chen H.C."/>
            <person name="Church D."/>
            <person name="Clamp M."/>
            <person name="Copley R.R."/>
            <person name="Doerks T."/>
            <person name="Eddy S.R."/>
            <person name="Eichler E.E."/>
            <person name="Furey T.S."/>
            <person name="Galagan J."/>
            <person name="Gilbert J.G."/>
            <person name="Harmon C."/>
            <person name="Hayashizaki Y."/>
            <person name="Haussler D."/>
            <person name="Hermjakob H."/>
            <person name="Hokamp K."/>
            <person name="Jang W."/>
            <person name="Johnson L.S."/>
            <person name="Jones T.A."/>
            <person name="Kasif S."/>
            <person name="Kaspryzk A."/>
            <person name="Kennedy S."/>
            <person name="Kent W.J."/>
            <person name="Kitts P."/>
            <person name="Koonin E.V."/>
            <person name="Korf I."/>
            <person name="Kulp D."/>
            <person name="Lancet D."/>
            <person name="Lowe T.M."/>
            <person name="McLysaght A."/>
            <person name="Mikkelsen T."/>
            <person name="Moran J.V."/>
            <person name="Mulder N."/>
            <person name="Pollara V.J."/>
            <person name="Ponting C.P."/>
            <person name="Schuler G."/>
            <person name="Schultz J."/>
            <person name="Slater G."/>
            <person name="Smit A.F."/>
            <person name="Stupka E."/>
            <person name="Szustakowski J."/>
            <person name="Thierry-Mieg D."/>
            <person name="Thierry-Mieg J."/>
            <person name="Wagner L."/>
            <person name="Wallis J."/>
            <person name="Wheeler R."/>
            <person name="Williams A."/>
            <person name="Wolf Y.I."/>
            <person name="Wolfe K.H."/>
            <person name="Yang S.P."/>
            <person name="Yeh R.F."/>
            <person name="Collins F."/>
            <person name="Guyer M.S."/>
            <person name="Peterson J."/>
            <person name="Felsenfeld A."/>
            <person name="Wetterstrand K.A."/>
            <person name="Patrinos A."/>
            <person name="Morgan M.J."/>
            <person name="de Jong P."/>
            <person name="Catanese J.J."/>
            <person name="Osoegawa K."/>
            <person name="Shizuya H."/>
            <person name="Choi S."/>
            <person name="Chen Y.J."/>
        </authorList>
    </citation>
    <scope>NUCLEOTIDE SEQUENCE [LARGE SCALE GENOMIC DNA]</scope>
</reference>
<evidence type="ECO:0000259" key="6">
    <source>
        <dbReference type="PROSITE" id="PS50950"/>
    </source>
</evidence>
<dbReference type="PANTHER" id="PTHR47696">
    <property type="entry name" value="THAP DOMAIN-CONTAINING PROTEIN 2"/>
    <property type="match status" value="1"/>
</dbReference>
<dbReference type="EMBL" id="AC073612">
    <property type="status" value="NOT_ANNOTATED_CDS"/>
    <property type="molecule type" value="Genomic_DNA"/>
</dbReference>
<dbReference type="InterPro" id="IPR006612">
    <property type="entry name" value="THAP_Znf"/>
</dbReference>
<accession>F8VRH5</accession>
<dbReference type="RNAct" id="F8VRH5">
    <property type="molecule type" value="protein"/>
</dbReference>
<dbReference type="UCSC" id="uc058qyx.1">
    <property type="organism name" value="human"/>
</dbReference>
<dbReference type="PANTHER" id="PTHR47696:SF1">
    <property type="entry name" value="THAP DOMAIN-CONTAINING PROTEIN 2"/>
    <property type="match status" value="1"/>
</dbReference>
<evidence type="ECO:0000256" key="5">
    <source>
        <dbReference type="PROSITE-ProRule" id="PRU00309"/>
    </source>
</evidence>
<dbReference type="VEuPathDB" id="HostDB:ENSG00000258064"/>
<feature type="domain" description="THAP-type" evidence="6">
    <location>
        <begin position="1"/>
        <end position="56"/>
    </location>
</feature>
<reference evidence="7 8" key="3">
    <citation type="journal article" date="2006" name="Nature">
        <title>The finished DNA sequence of human chromosome 12.</title>
        <authorList>
            <consortium name="Baylor College of Medicine Human Genome Sequencing Center Sequence Production Team"/>
            <person name="Scherer S.E."/>
            <person name="Muzny D.M."/>
            <person name="Buhay C.J."/>
            <person name="Chen R."/>
            <person name="Cree A."/>
            <person name="Ding Y."/>
            <person name="Dugan-Rocha S."/>
            <person name="Gill R."/>
            <person name="Gunaratne P."/>
            <person name="Harris R.A."/>
            <person name="Hawes A.C."/>
            <person name="Hernandez J."/>
            <person name="Hodgson A.V."/>
            <person name="Hume J."/>
            <person name="Jackson A."/>
            <person name="Khan Z.M."/>
            <person name="Kovar-Smith C."/>
            <person name="Lewis L.R."/>
            <person name="Lozado R.J."/>
            <person name="Metzker M.L."/>
            <person name="Milosavljevic A."/>
            <person name="Miner G.R."/>
            <person name="Montgomery K.T."/>
            <person name="Morgan M.B."/>
            <person name="Nazareth L.V."/>
            <person name="Scott G."/>
            <person name="Sodergren E."/>
            <person name="Song X.Z."/>
            <person name="Steffen D."/>
            <person name="Lovering R.C."/>
            <person name="Wheeler D.A."/>
            <person name="Worley K.C."/>
            <person name="Yuan Y."/>
            <person name="Zhang Z."/>
            <person name="Adams C.Q."/>
            <person name="Ansari-Lari M.A."/>
            <person name="Ayele M."/>
            <person name="Brown M.J."/>
            <person name="Chen G."/>
            <person name="Chen Z."/>
            <person name="Clerc-Blankenburg K.P."/>
            <person name="Davis C."/>
            <person name="Delgado O."/>
            <person name="Dinh H.H."/>
            <person name="Draper H."/>
            <person name="Gonzalez-Garay M.L."/>
            <person name="Havlak P."/>
            <person name="Jackson L.R."/>
            <person name="Jacob L.S."/>
            <person name="Kelly S.H."/>
            <person name="Li L."/>
            <person name="Li Z."/>
            <person name="Liu J."/>
            <person name="Liu W."/>
            <person name="Lu J."/>
            <person name="Maheshwari M."/>
            <person name="Nguyen B.V."/>
            <person name="Okwuonu G.O."/>
            <person name="Pasternak S."/>
            <person name="Perez L.M."/>
            <person name="Plopper F.J."/>
            <person name="Santibanez J."/>
            <person name="Shen H."/>
            <person name="Tabor P.E."/>
            <person name="Verduzco D."/>
            <person name="Waldron L."/>
            <person name="Wang Q."/>
            <person name="Williams G.A."/>
            <person name="Zhang J."/>
            <person name="Zhou J."/>
            <person name="Allen C.C."/>
            <person name="Amin A.G."/>
            <person name="Anyalebechi V."/>
            <person name="Bailey M."/>
            <person name="Barbaria J.A."/>
            <person name="Bimage K.E."/>
            <person name="Bryant N.P."/>
            <person name="Burch P.E."/>
            <person name="Burkett C.E."/>
            <person name="Burrell K.L."/>
            <person name="Calderon E."/>
            <person name="Cardenas V."/>
            <person name="Carter K."/>
            <person name="Casias K."/>
            <person name="Cavazos I."/>
            <person name="Cavazos S.R."/>
            <person name="Ceasar H."/>
            <person name="Chacko J."/>
            <person name="Chan S.N."/>
            <person name="Chavez D."/>
            <person name="Christopoulos C."/>
            <person name="Chu J."/>
            <person name="Cockrell R."/>
            <person name="Cox C.D."/>
            <person name="Dang M."/>
            <person name="Dathorne S.R."/>
            <person name="David R."/>
            <person name="Davis C.M."/>
            <person name="Davy-Carroll L."/>
            <person name="Deshazo D.R."/>
            <person name="Donlin J.E."/>
            <person name="D'Souza L."/>
            <person name="Eaves K.A."/>
            <person name="Egan A."/>
            <person name="Emery-Cohen A.J."/>
            <person name="Escotto M."/>
            <person name="Flagg N."/>
            <person name="Forbes L.D."/>
            <person name="Gabisi A.M."/>
            <person name="Garza M."/>
            <person name="Hamilton C."/>
            <person name="Henderson N."/>
            <person name="Hernandez O."/>
            <person name="Hines S."/>
            <person name="Hogues M.E."/>
            <person name="Huang M."/>
            <person name="Idlebird D.G."/>
            <person name="Johnson R."/>
            <person name="Jolivet A."/>
            <person name="Jones S."/>
            <person name="Kagan R."/>
            <person name="King L.M."/>
            <person name="Leal B."/>
            <person name="Lebow H."/>
            <person name="Lee S."/>
            <person name="LeVan J.M."/>
            <person name="Lewis L.C."/>
            <person name="London P."/>
            <person name="Lorensuhewa L.M."/>
            <person name="Loulseged H."/>
            <person name="Lovett D.A."/>
            <person name="Lucier A."/>
            <person name="Lucier R.L."/>
            <person name="Ma J."/>
            <person name="Madu R.C."/>
            <person name="Mapua P."/>
            <person name="Martindale A.D."/>
            <person name="Martinez E."/>
            <person name="Massey E."/>
            <person name="Mawhiney S."/>
            <person name="Meador M.G."/>
            <person name="Mendez S."/>
            <person name="Mercado C."/>
            <person name="Mercado I.C."/>
            <person name="Merritt C.E."/>
            <person name="Miner Z.L."/>
            <person name="Minja E."/>
            <person name="Mitchell T."/>
            <person name="Mohabbat F."/>
            <person name="Mohabbat K."/>
            <person name="Montgomery B."/>
            <person name="Moore N."/>
            <person name="Morris S."/>
            <person name="Munidasa M."/>
            <person name="Ngo R.N."/>
            <person name="Nguyen N.B."/>
            <person name="Nickerson E."/>
            <person name="Nwaokelemeh O.O."/>
            <person name="Nwokenkwo S."/>
            <person name="Obregon M."/>
            <person name="Oguh M."/>
            <person name="Oragunye N."/>
            <person name="Oviedo R.J."/>
            <person name="Parish B.J."/>
            <person name="Parker D.N."/>
            <person name="Parrish J."/>
            <person name="Parks K.L."/>
            <person name="Paul H.A."/>
            <person name="Payton B.A."/>
            <person name="Perez A."/>
            <person name="Perrin W."/>
            <person name="Pickens A."/>
            <person name="Primus E.L."/>
            <person name="Pu L.L."/>
            <person name="Puazo M."/>
            <person name="Quiles M.M."/>
            <person name="Quiroz J.B."/>
            <person name="Rabata D."/>
            <person name="Reeves K."/>
            <person name="Ruiz S.J."/>
            <person name="Shao H."/>
            <person name="Sisson I."/>
            <person name="Sonaike T."/>
            <person name="Sorelle R.P."/>
            <person name="Sutton A.E."/>
            <person name="Svatek A.F."/>
            <person name="Svetz L.A."/>
            <person name="Tamerisa K.S."/>
            <person name="Taylor T.R."/>
            <person name="Teague B."/>
            <person name="Thomas N."/>
            <person name="Thorn R.D."/>
            <person name="Trejos Z.Y."/>
            <person name="Trevino B.K."/>
            <person name="Ukegbu O.N."/>
            <person name="Urban J.B."/>
            <person name="Vasquez L.I."/>
            <person name="Vera V.A."/>
            <person name="Villasana D.M."/>
            <person name="Wang L."/>
            <person name="Ward-Moore S."/>
            <person name="Warren J.T."/>
            <person name="Wei X."/>
            <person name="White F."/>
            <person name="Williamson A.L."/>
            <person name="Wleczyk R."/>
            <person name="Wooden H.S."/>
            <person name="Wooden S.H."/>
            <person name="Yen J."/>
            <person name="Yoon L."/>
            <person name="Yoon V."/>
            <person name="Zorrilla S.E."/>
            <person name="Nelson D."/>
            <person name="Kucherlapati R."/>
            <person name="Weinstock G."/>
            <person name="Gibbs R.A."/>
            <person name="null."/>
        </authorList>
    </citation>
    <scope>NUCLEOTIDE SEQUENCE [LARGE SCALE GENOMIC DNA]</scope>
</reference>
<dbReference type="SMART" id="SM00980">
    <property type="entry name" value="THAP"/>
    <property type="match status" value="1"/>
</dbReference>
<proteinExistence type="predicted"/>
<dbReference type="Ensembl" id="ENST00000548802.1">
    <property type="protein sequence ID" value="ENSP00000454911.2"/>
    <property type="gene ID" value="ENSG00000258064.1"/>
</dbReference>
<dbReference type="SUPFAM" id="SSF57716">
    <property type="entry name" value="Glucocorticoid receptor-like (DNA-binding domain)"/>
    <property type="match status" value="1"/>
</dbReference>
<dbReference type="GeneCards" id="ENSG00000258064"/>
<keyword evidence="1" id="KW-0479">Metal-binding</keyword>
<reference evidence="7" key="4">
    <citation type="submission" date="2025-08" db="UniProtKB">
        <authorList>
            <consortium name="Ensembl"/>
        </authorList>
    </citation>
    <scope>IDENTIFICATION</scope>
</reference>
<dbReference type="SMR" id="F8VRH5"/>
<dbReference type="PAN-GO" id="F8VRH5">
    <property type="GO annotations" value="1 GO annotation based on evolutionary models"/>
</dbReference>
<feature type="non-terminal residue" evidence="7">
    <location>
        <position position="1"/>
    </location>
</feature>
<dbReference type="Proteomes" id="UP000005640">
    <property type="component" value="Chromosome 12"/>
</dbReference>
<reference evidence="7" key="5">
    <citation type="submission" date="2025-09" db="UniProtKB">
        <authorList>
            <consortium name="Ensembl"/>
        </authorList>
    </citation>
    <scope>IDENTIFICATION</scope>
</reference>
<dbReference type="BioMuta" id="ENSG00000258064"/>
<dbReference type="OMA" id="QRENFIP"/>
<evidence type="ECO:0000256" key="3">
    <source>
        <dbReference type="ARBA" id="ARBA00022833"/>
    </source>
</evidence>
<keyword evidence="4 5" id="KW-0238">DNA-binding</keyword>
<protein>
    <recommendedName>
        <fullName evidence="6">THAP-type domain-containing protein</fullName>
    </recommendedName>
</protein>
<dbReference type="GO" id="GO:0003677">
    <property type="term" value="F:DNA binding"/>
    <property type="evidence" value="ECO:0007669"/>
    <property type="project" value="UniProtKB-UniRule"/>
</dbReference>
<evidence type="ECO:0000256" key="4">
    <source>
        <dbReference type="ARBA" id="ARBA00023125"/>
    </source>
</evidence>
<dbReference type="SMART" id="SM00692">
    <property type="entry name" value="DM3"/>
    <property type="match status" value="1"/>
</dbReference>
<keyword evidence="8" id="KW-1185">Reference proteome</keyword>
<evidence type="ECO:0000313" key="7">
    <source>
        <dbReference type="Ensembl" id="ENSP00000454911.2"/>
    </source>
</evidence>
<keyword evidence="2 5" id="KW-0863">Zinc-finger</keyword>
<dbReference type="InterPro" id="IPR026521">
    <property type="entry name" value="THAP2"/>
</dbReference>
<organism evidence="7 8">
    <name type="scientific">Homo sapiens</name>
    <name type="common">Human</name>
    <dbReference type="NCBI Taxonomy" id="9606"/>
    <lineage>
        <taxon>Eukaryota</taxon>
        <taxon>Metazoa</taxon>
        <taxon>Chordata</taxon>
        <taxon>Craniata</taxon>
        <taxon>Vertebrata</taxon>
        <taxon>Euteleostomi</taxon>
        <taxon>Mammalia</taxon>
        <taxon>Eutheria</taxon>
        <taxon>Euarchontoglires</taxon>
        <taxon>Primates</taxon>
        <taxon>Haplorrhini</taxon>
        <taxon>Catarrhini</taxon>
        <taxon>Hominidae</taxon>
        <taxon>Homo</taxon>
    </lineage>
</organism>
<dbReference type="GO" id="GO:0008270">
    <property type="term" value="F:zinc ion binding"/>
    <property type="evidence" value="ECO:0007669"/>
    <property type="project" value="UniProtKB-KW"/>
</dbReference>
<sequence>FPLDPKRRKEWVRLVRRKNFVPGKHTFLCSKHFEASCFDLTGQTRRLKMDAVPTIFDFCTHIKSMVTYDLFLRGVGCFLLLFLF</sequence>
<dbReference type="PhylomeDB" id="F8VRH5"/>
<dbReference type="MassIVE" id="F8VRH5"/>
<keyword evidence="3" id="KW-0862">Zinc</keyword>
<evidence type="ECO:0000256" key="2">
    <source>
        <dbReference type="ARBA" id="ARBA00022771"/>
    </source>
</evidence>
<dbReference type="AlphaFoldDB" id="F8VRH5"/>
<evidence type="ECO:0000256" key="1">
    <source>
        <dbReference type="ARBA" id="ARBA00022723"/>
    </source>
</evidence>
<evidence type="ECO:0000313" key="8">
    <source>
        <dbReference type="Proteomes" id="UP000005640"/>
    </source>
</evidence>